<accession>A0A975AXX4</accession>
<gene>
    <name evidence="3" type="ORF">GJV85_00275</name>
</gene>
<proteinExistence type="predicted"/>
<reference evidence="3" key="2">
    <citation type="submission" date="2021-04" db="EMBL/GenBank/DDBJ databases">
        <title>Isolation and characterization of a novel species of the genus Sulfurimonas.</title>
        <authorList>
            <person name="Fukui M."/>
        </authorList>
    </citation>
    <scope>NUCLEOTIDE SEQUENCE</scope>
    <source>
        <strain evidence="3">H1576</strain>
    </source>
</reference>
<evidence type="ECO:0000259" key="2">
    <source>
        <dbReference type="Pfam" id="PF02169"/>
    </source>
</evidence>
<feature type="signal peptide" evidence="1">
    <location>
        <begin position="1"/>
        <end position="19"/>
    </location>
</feature>
<evidence type="ECO:0000256" key="1">
    <source>
        <dbReference type="SAM" id="SignalP"/>
    </source>
</evidence>
<organism evidence="3 4">
    <name type="scientific">Sulfurimonas aquatica</name>
    <dbReference type="NCBI Taxonomy" id="2672570"/>
    <lineage>
        <taxon>Bacteria</taxon>
        <taxon>Pseudomonadati</taxon>
        <taxon>Campylobacterota</taxon>
        <taxon>Epsilonproteobacteria</taxon>
        <taxon>Campylobacterales</taxon>
        <taxon>Sulfurimonadaceae</taxon>
        <taxon>Sulfurimonas</taxon>
    </lineage>
</organism>
<keyword evidence="1" id="KW-0732">Signal</keyword>
<feature type="chain" id="PRO_5036833602" description="Lipoprotein LPP20-like domain-containing protein" evidence="1">
    <location>
        <begin position="20"/>
        <end position="146"/>
    </location>
</feature>
<name>A0A975AXX4_9BACT</name>
<dbReference type="AlphaFoldDB" id="A0A975AXX4"/>
<dbReference type="RefSeq" id="WP_207561896.1">
    <property type="nucleotide sequence ID" value="NZ_CP046072.1"/>
</dbReference>
<evidence type="ECO:0000313" key="3">
    <source>
        <dbReference type="EMBL" id="QSZ40617.1"/>
    </source>
</evidence>
<feature type="domain" description="Lipoprotein LPP20-like" evidence="2">
    <location>
        <begin position="70"/>
        <end position="139"/>
    </location>
</feature>
<keyword evidence="4" id="KW-1185">Reference proteome</keyword>
<sequence length="146" mass="16044">MKYILAFMILLSLSISSYAKDGYPDEEYIQEYVEEDSKKEMSDDLGSMVTISVTGQGVAPSFATSPAQAYALAKRAAMADAYRLLAEQIKGVKIEGKDTIKNMAIKSSVVNTRVAAMIKNAKVVETTFKDSMCEVEMEVTINKADF</sequence>
<dbReference type="EMBL" id="CP046072">
    <property type="protein sequence ID" value="QSZ40617.1"/>
    <property type="molecule type" value="Genomic_DNA"/>
</dbReference>
<dbReference type="InterPro" id="IPR024952">
    <property type="entry name" value="LPP20-like_dom"/>
</dbReference>
<dbReference type="KEGG" id="saqt:GJV85_00275"/>
<protein>
    <recommendedName>
        <fullName evidence="2">Lipoprotein LPP20-like domain-containing protein</fullName>
    </recommendedName>
</protein>
<evidence type="ECO:0000313" key="4">
    <source>
        <dbReference type="Proteomes" id="UP000671852"/>
    </source>
</evidence>
<dbReference type="Pfam" id="PF02169">
    <property type="entry name" value="LPP20"/>
    <property type="match status" value="1"/>
</dbReference>
<reference evidence="3" key="1">
    <citation type="submission" date="2019-11" db="EMBL/GenBank/DDBJ databases">
        <authorList>
            <person name="Kojima H."/>
        </authorList>
    </citation>
    <scope>NUCLEOTIDE SEQUENCE</scope>
    <source>
        <strain evidence="3">H1576</strain>
    </source>
</reference>
<dbReference type="Proteomes" id="UP000671852">
    <property type="component" value="Chromosome"/>
</dbReference>